<evidence type="ECO:0000313" key="2">
    <source>
        <dbReference type="Proteomes" id="UP000317355"/>
    </source>
</evidence>
<evidence type="ECO:0000313" key="1">
    <source>
        <dbReference type="EMBL" id="TVT54229.1"/>
    </source>
</evidence>
<gene>
    <name evidence="1" type="ORF">FHK82_10665</name>
</gene>
<name>A0A558CZN0_9GAMM</name>
<sequence length="598" mass="68566">MELSVQQKALLDKYDRRDVLGLIRAIDKIKNAPDYMSTYRRLLGQGKLSVNSARMEELASALLSELEETLDANNDRTINASYFEISEQIGKKFGTEAKNIYLTTKMPDDFITAIRQDSESSDTKKLSDDLVKEYKNALIKIEKGRRTIIELLQPYSNFPLKHATILNSEFNQIYALLRSNYKYLSVKPYLIKIAQITLGDDCAPGMHDKDETELKECNLFRDYISSGIEPSLATQISVHYAFTRLLKYIKKHQLLPEEIYSKISNQITFVLHYKGANPLSPKARKLFEDLLLQINQDEPAILRKLAATFVDEYLCAEEQMRIRHRMIESELALTNEFLKQIGPDTNQVSDENEGKIKVALEKMFCLKEVFELSTKQMQTAATKPFTELERAALSISTALSPSQLASWIKIYSILFSNANLLSHSRAIATKDQNIQLEKMRSLISDLTTYHLIQNVAQLKIVVDRSLILPEDEKVSHFKQFSEILKIKLHGLMDQDKQKDKSLREMIDELVFLNNDAAQFVIAETFTGFQDIVDAFNSSASDYFVRDKEALLKESRSLYNEICNQCLKGVIKRPITLKKGRGTEKNQEKKRSWLGKLFS</sequence>
<dbReference type="AlphaFoldDB" id="A0A558CZN0"/>
<dbReference type="Proteomes" id="UP000317355">
    <property type="component" value="Unassembled WGS sequence"/>
</dbReference>
<accession>A0A558CZN0</accession>
<proteinExistence type="predicted"/>
<organism evidence="1 2">
    <name type="scientific">Sedimenticola thiotaurini</name>
    <dbReference type="NCBI Taxonomy" id="1543721"/>
    <lineage>
        <taxon>Bacteria</taxon>
        <taxon>Pseudomonadati</taxon>
        <taxon>Pseudomonadota</taxon>
        <taxon>Gammaproteobacteria</taxon>
        <taxon>Chromatiales</taxon>
        <taxon>Sedimenticolaceae</taxon>
        <taxon>Sedimenticola</taxon>
    </lineage>
</organism>
<comment type="caution">
    <text evidence="1">The sequence shown here is derived from an EMBL/GenBank/DDBJ whole genome shotgun (WGS) entry which is preliminary data.</text>
</comment>
<protein>
    <submittedName>
        <fullName evidence="1">Uncharacterized protein</fullName>
    </submittedName>
</protein>
<reference evidence="1 2" key="1">
    <citation type="submission" date="2019-07" db="EMBL/GenBank/DDBJ databases">
        <title>The pathways for chlorine oxyanion respiration interact through the shared metabolite chlorate.</title>
        <authorList>
            <person name="Barnum T.P."/>
            <person name="Cheng Y."/>
            <person name="Hill K.A."/>
            <person name="Lucas L.N."/>
            <person name="Carlson H.K."/>
            <person name="Coates J.D."/>
        </authorList>
    </citation>
    <scope>NUCLEOTIDE SEQUENCE [LARGE SCALE GENOMIC DNA]</scope>
    <source>
        <strain evidence="1">BK-3</strain>
    </source>
</reference>
<dbReference type="EMBL" id="VMRY01000042">
    <property type="protein sequence ID" value="TVT54229.1"/>
    <property type="molecule type" value="Genomic_DNA"/>
</dbReference>